<gene>
    <name evidence="3" type="ORF">D9V34_07275</name>
</gene>
<dbReference type="SUPFAM" id="SSF51735">
    <property type="entry name" value="NAD(P)-binding Rossmann-fold domains"/>
    <property type="match status" value="1"/>
</dbReference>
<comment type="similarity">
    <text evidence="1">Belongs to the short-chain dehydrogenases/reductases (SDR) family.</text>
</comment>
<keyword evidence="4" id="KW-1185">Reference proteome</keyword>
<evidence type="ECO:0000256" key="2">
    <source>
        <dbReference type="ARBA" id="ARBA00023002"/>
    </source>
</evidence>
<dbReference type="InterPro" id="IPR020904">
    <property type="entry name" value="Sc_DH/Rdtase_CS"/>
</dbReference>
<dbReference type="EMBL" id="RCUY01000005">
    <property type="protein sequence ID" value="RLP83034.1"/>
    <property type="molecule type" value="Genomic_DNA"/>
</dbReference>
<dbReference type="NCBIfam" id="NF005095">
    <property type="entry name" value="PRK06523.1"/>
    <property type="match status" value="1"/>
</dbReference>
<dbReference type="GO" id="GO:0016616">
    <property type="term" value="F:oxidoreductase activity, acting on the CH-OH group of donors, NAD or NADP as acceptor"/>
    <property type="evidence" value="ECO:0007669"/>
    <property type="project" value="TreeGrafter"/>
</dbReference>
<evidence type="ECO:0000256" key="1">
    <source>
        <dbReference type="ARBA" id="ARBA00006484"/>
    </source>
</evidence>
<dbReference type="FunFam" id="3.40.50.720:FF:000084">
    <property type="entry name" value="Short-chain dehydrogenase reductase"/>
    <property type="match status" value="1"/>
</dbReference>
<dbReference type="Gene3D" id="3.40.50.720">
    <property type="entry name" value="NAD(P)-binding Rossmann-like Domain"/>
    <property type="match status" value="1"/>
</dbReference>
<proteinExistence type="inferred from homology"/>
<dbReference type="RefSeq" id="WP_121688172.1">
    <property type="nucleotide sequence ID" value="NZ_RCUY01000005.1"/>
</dbReference>
<comment type="caution">
    <text evidence="3">The sequence shown here is derived from an EMBL/GenBank/DDBJ whole genome shotgun (WGS) entry which is preliminary data.</text>
</comment>
<reference evidence="3 4" key="1">
    <citation type="submission" date="2018-10" db="EMBL/GenBank/DDBJ databases">
        <authorList>
            <person name="Li J."/>
        </authorList>
    </citation>
    <scope>NUCLEOTIDE SEQUENCE [LARGE SCALE GENOMIC DNA]</scope>
    <source>
        <strain evidence="3 4">JCM 11654</strain>
    </source>
</reference>
<organism evidence="3 4">
    <name type="scientific">Mycetocola lacteus</name>
    <dbReference type="NCBI Taxonomy" id="76637"/>
    <lineage>
        <taxon>Bacteria</taxon>
        <taxon>Bacillati</taxon>
        <taxon>Actinomycetota</taxon>
        <taxon>Actinomycetes</taxon>
        <taxon>Micrococcales</taxon>
        <taxon>Microbacteriaceae</taxon>
        <taxon>Mycetocola</taxon>
    </lineage>
</organism>
<evidence type="ECO:0000313" key="4">
    <source>
        <dbReference type="Proteomes" id="UP000269438"/>
    </source>
</evidence>
<dbReference type="InterPro" id="IPR002347">
    <property type="entry name" value="SDR_fam"/>
</dbReference>
<accession>A0A3L7ASC9</accession>
<dbReference type="InterPro" id="IPR036291">
    <property type="entry name" value="NAD(P)-bd_dom_sf"/>
</dbReference>
<keyword evidence="2" id="KW-0560">Oxidoreductase</keyword>
<dbReference type="Pfam" id="PF13561">
    <property type="entry name" value="adh_short_C2"/>
    <property type="match status" value="1"/>
</dbReference>
<dbReference type="PRINTS" id="PR00081">
    <property type="entry name" value="GDHRDH"/>
</dbReference>
<name>A0A3L7ASC9_9MICO</name>
<dbReference type="OrthoDB" id="8959163at2"/>
<dbReference type="Proteomes" id="UP000269438">
    <property type="component" value="Unassembled WGS sequence"/>
</dbReference>
<dbReference type="PANTHER" id="PTHR42760:SF133">
    <property type="entry name" value="3-OXOACYL-[ACYL-CARRIER-PROTEIN] REDUCTASE"/>
    <property type="match status" value="1"/>
</dbReference>
<evidence type="ECO:0000313" key="3">
    <source>
        <dbReference type="EMBL" id="RLP83034.1"/>
    </source>
</evidence>
<dbReference type="PROSITE" id="PS00061">
    <property type="entry name" value="ADH_SHORT"/>
    <property type="match status" value="1"/>
</dbReference>
<dbReference type="AlphaFoldDB" id="A0A3L7ASC9"/>
<protein>
    <submittedName>
        <fullName evidence="3">SDR family oxidoreductase</fullName>
    </submittedName>
</protein>
<dbReference type="PRINTS" id="PR00080">
    <property type="entry name" value="SDRFAMILY"/>
</dbReference>
<dbReference type="PANTHER" id="PTHR42760">
    <property type="entry name" value="SHORT-CHAIN DEHYDROGENASES/REDUCTASES FAMILY MEMBER"/>
    <property type="match status" value="1"/>
</dbReference>
<sequence length="262" mass="26782">MTISYPPLLSLAGRHALVVGGTKGLGAATVQRLADAGARVTTVGRSRPEHTAAESFLQFDVTAPDSPARIAEAVRESGGLDILVHVTGGSNTPGGGHASMTDAHWHDELALNLLAAVRLDRALIPLLQERGAGSIVHVTSIQGKMPLYDGTLGYAAAKAALRAYSKGLANELAAQHIRVNAVSPGGIQSPGAFALAARLAEAHGVDEEAGMKLILDSLGGVPDGRFAPPEEIAEVIGFVVSDAAASVVAQEITVDGGTIKTI</sequence>